<gene>
    <name evidence="4" type="ORF">B0188_03865</name>
</gene>
<dbReference type="AlphaFoldDB" id="A0A1T0B6B4"/>
<sequence length="237" mass="26640">MMWIIAALIGATAGASVHGYIRHFSQRLEQDIWQAYQCIFACDYPMPNSQLKPIQCLPRWCYLMVFMAIALICYALSATQWQALISFSYLLLVFCIARIDMAYQLISSTLCQMLFVLGLGAAYVGATDITLGQSMQSSLLGLASFYGIYVLAKLYYGKEAFGRGDYWLIFGLASFMHWQQLPLFVFMACVYALLYVLYAKWQGAVIQQIPFAPFLIAGASSLLLLNHFLPSMILQNG</sequence>
<keyword evidence="2" id="KW-0472">Membrane</keyword>
<evidence type="ECO:0000313" key="4">
    <source>
        <dbReference type="EMBL" id="OOS05556.1"/>
    </source>
</evidence>
<protein>
    <recommendedName>
        <fullName evidence="3">Prepilin type IV endopeptidase peptidase domain-containing protein</fullName>
    </recommendedName>
</protein>
<evidence type="ECO:0000256" key="2">
    <source>
        <dbReference type="SAM" id="Phobius"/>
    </source>
</evidence>
<evidence type="ECO:0000259" key="3">
    <source>
        <dbReference type="Pfam" id="PF01478"/>
    </source>
</evidence>
<proteinExistence type="inferred from homology"/>
<evidence type="ECO:0000313" key="5">
    <source>
        <dbReference type="Proteomes" id="UP000190023"/>
    </source>
</evidence>
<comment type="similarity">
    <text evidence="1">Belongs to the peptidase A24 family.</text>
</comment>
<feature type="domain" description="Prepilin type IV endopeptidase peptidase" evidence="3">
    <location>
        <begin position="89"/>
        <end position="197"/>
    </location>
</feature>
<dbReference type="OrthoDB" id="5689065at2"/>
<feature type="transmembrane region" description="Helical" evidence="2">
    <location>
        <begin position="176"/>
        <end position="197"/>
    </location>
</feature>
<reference evidence="4 5" key="1">
    <citation type="submission" date="2017-02" db="EMBL/GenBank/DDBJ databases">
        <title>Draft genome sequence of Haemophilus felis CCUG 31170 type strain.</title>
        <authorList>
            <person name="Engstrom-Jakobsson H."/>
            <person name="Salva-Serra F."/>
            <person name="Thorell K."/>
            <person name="Gonzales-Siles L."/>
            <person name="Karlsson R."/>
            <person name="Boulund F."/>
            <person name="Engstrand L."/>
            <person name="Kristiansson E."/>
            <person name="Moore E."/>
        </authorList>
    </citation>
    <scope>NUCLEOTIDE SEQUENCE [LARGE SCALE GENOMIC DNA]</scope>
    <source>
        <strain evidence="4 5">CCUG 31170</strain>
    </source>
</reference>
<dbReference type="GO" id="GO:0004190">
    <property type="term" value="F:aspartic-type endopeptidase activity"/>
    <property type="evidence" value="ECO:0007669"/>
    <property type="project" value="InterPro"/>
</dbReference>
<dbReference type="Proteomes" id="UP000190023">
    <property type="component" value="Unassembled WGS sequence"/>
</dbReference>
<dbReference type="Pfam" id="PF01478">
    <property type="entry name" value="Peptidase_A24"/>
    <property type="match status" value="1"/>
</dbReference>
<name>A0A1T0B6B4_9PAST</name>
<feature type="transmembrane region" description="Helical" evidence="2">
    <location>
        <begin position="57"/>
        <end position="76"/>
    </location>
</feature>
<dbReference type="STRING" id="123822.B0188_03865"/>
<dbReference type="PANTHER" id="PTHR30487:SF0">
    <property type="entry name" value="PREPILIN LEADER PEPTIDASE_N-METHYLTRANSFERASE-RELATED"/>
    <property type="match status" value="1"/>
</dbReference>
<dbReference type="GO" id="GO:0005886">
    <property type="term" value="C:plasma membrane"/>
    <property type="evidence" value="ECO:0007669"/>
    <property type="project" value="TreeGrafter"/>
</dbReference>
<dbReference type="Gene3D" id="1.20.120.1220">
    <property type="match status" value="1"/>
</dbReference>
<dbReference type="InterPro" id="IPR000045">
    <property type="entry name" value="Prepilin_IV_endopep_pep"/>
</dbReference>
<keyword evidence="5" id="KW-1185">Reference proteome</keyword>
<organism evidence="4 5">
    <name type="scientific">[Haemophilus] felis</name>
    <dbReference type="NCBI Taxonomy" id="123822"/>
    <lineage>
        <taxon>Bacteria</taxon>
        <taxon>Pseudomonadati</taxon>
        <taxon>Pseudomonadota</taxon>
        <taxon>Gammaproteobacteria</taxon>
        <taxon>Pasteurellales</taxon>
        <taxon>Pasteurellaceae</taxon>
    </lineage>
</organism>
<feature type="transmembrane region" description="Helical" evidence="2">
    <location>
        <begin position="138"/>
        <end position="156"/>
    </location>
</feature>
<evidence type="ECO:0000256" key="1">
    <source>
        <dbReference type="ARBA" id="ARBA00005801"/>
    </source>
</evidence>
<dbReference type="EMBL" id="MUYB01000013">
    <property type="protein sequence ID" value="OOS05556.1"/>
    <property type="molecule type" value="Genomic_DNA"/>
</dbReference>
<keyword evidence="2" id="KW-0812">Transmembrane</keyword>
<accession>A0A1T0B6B4</accession>
<feature type="transmembrane region" description="Helical" evidence="2">
    <location>
        <begin position="209"/>
        <end position="229"/>
    </location>
</feature>
<keyword evidence="2" id="KW-1133">Transmembrane helix</keyword>
<feature type="transmembrane region" description="Helical" evidence="2">
    <location>
        <begin position="105"/>
        <end position="126"/>
    </location>
</feature>
<dbReference type="GO" id="GO:0006465">
    <property type="term" value="P:signal peptide processing"/>
    <property type="evidence" value="ECO:0007669"/>
    <property type="project" value="TreeGrafter"/>
</dbReference>
<comment type="caution">
    <text evidence="4">The sequence shown here is derived from an EMBL/GenBank/DDBJ whole genome shotgun (WGS) entry which is preliminary data.</text>
</comment>
<dbReference type="InterPro" id="IPR050882">
    <property type="entry name" value="Prepilin_peptidase/N-MTase"/>
</dbReference>
<dbReference type="PANTHER" id="PTHR30487">
    <property type="entry name" value="TYPE 4 PREPILIN-LIKE PROTEINS LEADER PEPTIDE-PROCESSING ENZYME"/>
    <property type="match status" value="1"/>
</dbReference>